<keyword evidence="1" id="KW-0732">Signal</keyword>
<evidence type="ECO:0000256" key="1">
    <source>
        <dbReference type="SAM" id="SignalP"/>
    </source>
</evidence>
<evidence type="ECO:0000313" key="2">
    <source>
        <dbReference type="EMBL" id="MBW30725.1"/>
    </source>
</evidence>
<proteinExistence type="predicted"/>
<dbReference type="AlphaFoldDB" id="A0A2M3ZQF9"/>
<dbReference type="EMBL" id="GGFM01009974">
    <property type="protein sequence ID" value="MBW30725.1"/>
    <property type="molecule type" value="Transcribed_RNA"/>
</dbReference>
<name>A0A2M3ZQF9_9DIPT</name>
<feature type="signal peptide" evidence="1">
    <location>
        <begin position="1"/>
        <end position="20"/>
    </location>
</feature>
<feature type="chain" id="PRO_5014610672" evidence="1">
    <location>
        <begin position="21"/>
        <end position="84"/>
    </location>
</feature>
<organism evidence="2">
    <name type="scientific">Anopheles braziliensis</name>
    <dbReference type="NCBI Taxonomy" id="58242"/>
    <lineage>
        <taxon>Eukaryota</taxon>
        <taxon>Metazoa</taxon>
        <taxon>Ecdysozoa</taxon>
        <taxon>Arthropoda</taxon>
        <taxon>Hexapoda</taxon>
        <taxon>Insecta</taxon>
        <taxon>Pterygota</taxon>
        <taxon>Neoptera</taxon>
        <taxon>Endopterygota</taxon>
        <taxon>Diptera</taxon>
        <taxon>Nematocera</taxon>
        <taxon>Culicoidea</taxon>
        <taxon>Culicidae</taxon>
        <taxon>Anophelinae</taxon>
        <taxon>Anopheles</taxon>
    </lineage>
</organism>
<reference evidence="2" key="1">
    <citation type="submission" date="2018-01" db="EMBL/GenBank/DDBJ databases">
        <title>An insight into the sialome of Amazonian anophelines.</title>
        <authorList>
            <person name="Ribeiro J.M."/>
            <person name="Scarpassa V."/>
            <person name="Calvo E."/>
        </authorList>
    </citation>
    <scope>NUCLEOTIDE SEQUENCE</scope>
    <source>
        <tissue evidence="2">Salivary glands</tissue>
    </source>
</reference>
<accession>A0A2M3ZQF9</accession>
<sequence>MVQPLSFCLIITVRCSVCGADHRGATNIDNPAGYTLQHLIAVCFFASTVAILDPFRYFPLYHIHMLISFIFAVPIPSTTQQCPE</sequence>
<protein>
    <submittedName>
        <fullName evidence="2">Putative secreted peptide</fullName>
    </submittedName>
</protein>